<dbReference type="SUPFAM" id="SSF52540">
    <property type="entry name" value="P-loop containing nucleoside triphosphate hydrolases"/>
    <property type="match status" value="1"/>
</dbReference>
<dbReference type="Gene3D" id="1.10.486.10">
    <property type="entry name" value="PCRA, domain 4"/>
    <property type="match status" value="1"/>
</dbReference>
<evidence type="ECO:0000259" key="13">
    <source>
        <dbReference type="PROSITE" id="PS51198"/>
    </source>
</evidence>
<keyword evidence="2 12" id="KW-0547">Nucleotide-binding</keyword>
<protein>
    <recommendedName>
        <fullName evidence="9">DNA 3'-5' helicase</fullName>
        <ecNumber evidence="9">5.6.2.4</ecNumber>
    </recommendedName>
    <alternativeName>
        <fullName evidence="10">DNA 3'-5' helicase II</fullName>
    </alternativeName>
</protein>
<keyword evidence="16" id="KW-1185">Reference proteome</keyword>
<evidence type="ECO:0000313" key="15">
    <source>
        <dbReference type="EMBL" id="SHF76286.1"/>
    </source>
</evidence>
<feature type="binding site" evidence="12">
    <location>
        <begin position="24"/>
        <end position="31"/>
    </location>
    <ligand>
        <name>ATP</name>
        <dbReference type="ChEBI" id="CHEBI:30616"/>
    </ligand>
</feature>
<dbReference type="PROSITE" id="PS51198">
    <property type="entry name" value="UVRD_HELICASE_ATP_BIND"/>
    <property type="match status" value="1"/>
</dbReference>
<evidence type="ECO:0000256" key="3">
    <source>
        <dbReference type="ARBA" id="ARBA00022801"/>
    </source>
</evidence>
<dbReference type="PANTHER" id="PTHR11070:SF2">
    <property type="entry name" value="ATP-DEPENDENT DNA HELICASE SRS2"/>
    <property type="match status" value="1"/>
</dbReference>
<proteinExistence type="inferred from homology"/>
<dbReference type="Gene3D" id="1.10.10.160">
    <property type="match status" value="1"/>
</dbReference>
<evidence type="ECO:0000256" key="11">
    <source>
        <dbReference type="ARBA" id="ARBA00048988"/>
    </source>
</evidence>
<dbReference type="Pfam" id="PF13361">
    <property type="entry name" value="UvrD_C"/>
    <property type="match status" value="2"/>
</dbReference>
<evidence type="ECO:0000256" key="10">
    <source>
        <dbReference type="ARBA" id="ARBA00034923"/>
    </source>
</evidence>
<dbReference type="InterPro" id="IPR013986">
    <property type="entry name" value="DExx_box_DNA_helicase_dom_sf"/>
</dbReference>
<evidence type="ECO:0000256" key="2">
    <source>
        <dbReference type="ARBA" id="ARBA00022741"/>
    </source>
</evidence>
<dbReference type="GO" id="GO:0000725">
    <property type="term" value="P:recombinational repair"/>
    <property type="evidence" value="ECO:0007669"/>
    <property type="project" value="TreeGrafter"/>
</dbReference>
<dbReference type="AlphaFoldDB" id="A0A1M5EAS1"/>
<evidence type="ECO:0000313" key="16">
    <source>
        <dbReference type="Proteomes" id="UP000184076"/>
    </source>
</evidence>
<dbReference type="Proteomes" id="UP000184076">
    <property type="component" value="Unassembled WGS sequence"/>
</dbReference>
<dbReference type="Gene3D" id="3.40.50.300">
    <property type="entry name" value="P-loop containing nucleotide triphosphate hydrolases"/>
    <property type="match status" value="2"/>
</dbReference>
<dbReference type="EC" id="5.6.2.4" evidence="9"/>
<evidence type="ECO:0000256" key="4">
    <source>
        <dbReference type="ARBA" id="ARBA00022806"/>
    </source>
</evidence>
<dbReference type="InterPro" id="IPR027417">
    <property type="entry name" value="P-loop_NTPase"/>
</dbReference>
<dbReference type="Pfam" id="PF00580">
    <property type="entry name" value="UvrD-helicase"/>
    <property type="match status" value="1"/>
</dbReference>
<evidence type="ECO:0000256" key="12">
    <source>
        <dbReference type="PROSITE-ProRule" id="PRU00560"/>
    </source>
</evidence>
<dbReference type="RefSeq" id="WP_218588452.1">
    <property type="nucleotide sequence ID" value="NZ_FQVB01000026.1"/>
</dbReference>
<evidence type="ECO:0000256" key="8">
    <source>
        <dbReference type="ARBA" id="ARBA00034617"/>
    </source>
</evidence>
<dbReference type="CDD" id="cd17932">
    <property type="entry name" value="DEXQc_UvrD"/>
    <property type="match status" value="1"/>
</dbReference>
<evidence type="ECO:0000256" key="1">
    <source>
        <dbReference type="ARBA" id="ARBA00009922"/>
    </source>
</evidence>
<dbReference type="GO" id="GO:0043138">
    <property type="term" value="F:3'-5' DNA helicase activity"/>
    <property type="evidence" value="ECO:0007669"/>
    <property type="project" value="UniProtKB-EC"/>
</dbReference>
<dbReference type="InterPro" id="IPR014016">
    <property type="entry name" value="UvrD-like_ATP-bd"/>
</dbReference>
<dbReference type="InterPro" id="IPR014017">
    <property type="entry name" value="DNA_helicase_UvrD-like_C"/>
</dbReference>
<dbReference type="GO" id="GO:0016887">
    <property type="term" value="F:ATP hydrolysis activity"/>
    <property type="evidence" value="ECO:0007669"/>
    <property type="project" value="RHEA"/>
</dbReference>
<keyword evidence="3 12" id="KW-0378">Hydrolase</keyword>
<gene>
    <name evidence="15" type="ORF">SAMN02745206_02617</name>
</gene>
<keyword evidence="4 12" id="KW-0347">Helicase</keyword>
<accession>A0A1M5EAS1</accession>
<evidence type="ECO:0000256" key="7">
    <source>
        <dbReference type="ARBA" id="ARBA00023235"/>
    </source>
</evidence>
<organism evidence="15 16">
    <name type="scientific">Desulfacinum infernum DSM 9756</name>
    <dbReference type="NCBI Taxonomy" id="1121391"/>
    <lineage>
        <taxon>Bacteria</taxon>
        <taxon>Pseudomonadati</taxon>
        <taxon>Thermodesulfobacteriota</taxon>
        <taxon>Syntrophobacteria</taxon>
        <taxon>Syntrophobacterales</taxon>
        <taxon>Syntrophobacteraceae</taxon>
        <taxon>Desulfacinum</taxon>
    </lineage>
</organism>
<dbReference type="CDD" id="cd18807">
    <property type="entry name" value="SF1_C_UvrD"/>
    <property type="match status" value="1"/>
</dbReference>
<dbReference type="GO" id="GO:0005524">
    <property type="term" value="F:ATP binding"/>
    <property type="evidence" value="ECO:0007669"/>
    <property type="project" value="UniProtKB-UniRule"/>
</dbReference>
<evidence type="ECO:0000259" key="14">
    <source>
        <dbReference type="PROSITE" id="PS51217"/>
    </source>
</evidence>
<feature type="domain" description="UvrD-like helicase C-terminal" evidence="14">
    <location>
        <begin position="278"/>
        <end position="543"/>
    </location>
</feature>
<dbReference type="PROSITE" id="PS51217">
    <property type="entry name" value="UVRD_HELICASE_CTER"/>
    <property type="match status" value="1"/>
</dbReference>
<dbReference type="InterPro" id="IPR000212">
    <property type="entry name" value="DNA_helicase_UvrD/REP"/>
</dbReference>
<reference evidence="16" key="1">
    <citation type="submission" date="2016-11" db="EMBL/GenBank/DDBJ databases">
        <authorList>
            <person name="Varghese N."/>
            <person name="Submissions S."/>
        </authorList>
    </citation>
    <scope>NUCLEOTIDE SEQUENCE [LARGE SCALE GENOMIC DNA]</scope>
    <source>
        <strain evidence="16">DSM 9756</strain>
    </source>
</reference>
<comment type="catalytic activity">
    <reaction evidence="11">
        <text>ATP + H2O = ADP + phosphate + H(+)</text>
        <dbReference type="Rhea" id="RHEA:13065"/>
        <dbReference type="ChEBI" id="CHEBI:15377"/>
        <dbReference type="ChEBI" id="CHEBI:15378"/>
        <dbReference type="ChEBI" id="CHEBI:30616"/>
        <dbReference type="ChEBI" id="CHEBI:43474"/>
        <dbReference type="ChEBI" id="CHEBI:456216"/>
        <dbReference type="EC" id="5.6.2.4"/>
    </reaction>
</comment>
<evidence type="ECO:0000256" key="9">
    <source>
        <dbReference type="ARBA" id="ARBA00034808"/>
    </source>
</evidence>
<dbReference type="STRING" id="1121391.SAMN02745206_02617"/>
<comment type="catalytic activity">
    <reaction evidence="8">
        <text>Couples ATP hydrolysis with the unwinding of duplex DNA by translocating in the 3'-5' direction.</text>
        <dbReference type="EC" id="5.6.2.4"/>
    </reaction>
</comment>
<sequence>MRISLSAAQREAVESLGRPVLVTAGAGSGKTRTLTAKIAYLVGDLGYDPRRILAITFTNKAAEEMKSRLRQITGRPPQDFPWVRTFHSACFQILKEYCEELGYRRPLTIHSEYQQKVTLKKVLAQLDLDSKYLAPLRSAISRAKNSEDPRGYLAQANRIPRRLEALELYNEILAQHNAVDFDDILGLTRDLLARNEAVRERCRHLFDYVLVDEFQDSNAVQCRIMDLLVRDGNLTVVGDDYQSIYQFRGADPSHFIHFPKTYPNAHVVRLEENYRSTRPIVAAAEALIAHNAHRLEKKCFSRRDGEPVEVREFLSDEQEALWVADTCRNLHETRGIPLDRMAVLYRTRFCSMVLEQAMRRRGVPYKMMGGRGFFERREVRDLNAYLLCAVNPRDDVSLEQILNVPKRGLGTGTLKKIFAIGGSGTPLREKCRRALERGLLSKKAARSLREFLDLLEELRGLPPASALQRVVEACGYEAYLRQISTDEDDFTARMENIQQMLHAASQAPDLETYLEECALVTEEQDDGDDGYGVRLSTFHGAKGLEFEAVFVIGLEEGLLPHWRSLGASPRGGSGVGAEGEEDAPGLEEERRLLYVAMTRAEKQLYLSHAKARKGDLVRPSRFLAELPEEHVRHRSW</sequence>
<feature type="domain" description="UvrD-like helicase ATP-binding" evidence="13">
    <location>
        <begin position="3"/>
        <end position="277"/>
    </location>
</feature>
<dbReference type="GO" id="GO:0003677">
    <property type="term" value="F:DNA binding"/>
    <property type="evidence" value="ECO:0007669"/>
    <property type="project" value="UniProtKB-KW"/>
</dbReference>
<evidence type="ECO:0000256" key="6">
    <source>
        <dbReference type="ARBA" id="ARBA00023125"/>
    </source>
</evidence>
<name>A0A1M5EAS1_9BACT</name>
<keyword evidence="6" id="KW-0238">DNA-binding</keyword>
<comment type="similarity">
    <text evidence="1">Belongs to the helicase family. UvrD subfamily.</text>
</comment>
<evidence type="ECO:0000256" key="5">
    <source>
        <dbReference type="ARBA" id="ARBA00022840"/>
    </source>
</evidence>
<keyword evidence="5 12" id="KW-0067">ATP-binding</keyword>
<dbReference type="PANTHER" id="PTHR11070">
    <property type="entry name" value="UVRD / RECB / PCRA DNA HELICASE FAMILY MEMBER"/>
    <property type="match status" value="1"/>
</dbReference>
<keyword evidence="7" id="KW-0413">Isomerase</keyword>
<dbReference type="EMBL" id="FQVB01000026">
    <property type="protein sequence ID" value="SHF76286.1"/>
    <property type="molecule type" value="Genomic_DNA"/>
</dbReference>